<dbReference type="AlphaFoldDB" id="A0A5J4ZSF6"/>
<dbReference type="PANTHER" id="PTHR37610:SF100">
    <property type="entry name" value="COPIA-LIKE POLYPROTEIN_RETROTRANSPOSON"/>
    <property type="match status" value="1"/>
</dbReference>
<feature type="compositionally biased region" description="Low complexity" evidence="1">
    <location>
        <begin position="33"/>
        <end position="50"/>
    </location>
</feature>
<accession>A0A5J4ZSF6</accession>
<name>A0A5J4ZSF6_9ASTE</name>
<evidence type="ECO:0000313" key="3">
    <source>
        <dbReference type="EMBL" id="KAA8520322.1"/>
    </source>
</evidence>
<dbReference type="OrthoDB" id="5544992at2759"/>
<dbReference type="Proteomes" id="UP000325577">
    <property type="component" value="Linkage Group LG6"/>
</dbReference>
<proteinExistence type="predicted"/>
<dbReference type="PANTHER" id="PTHR37610">
    <property type="entry name" value="CCHC-TYPE DOMAIN-CONTAINING PROTEIN"/>
    <property type="match status" value="1"/>
</dbReference>
<dbReference type="Pfam" id="PF14244">
    <property type="entry name" value="Retrotran_gag_3"/>
    <property type="match status" value="1"/>
</dbReference>
<dbReference type="InterPro" id="IPR029472">
    <property type="entry name" value="Copia-like_N"/>
</dbReference>
<keyword evidence="4" id="KW-1185">Reference proteome</keyword>
<evidence type="ECO:0000256" key="1">
    <source>
        <dbReference type="SAM" id="MobiDB-lite"/>
    </source>
</evidence>
<protein>
    <recommendedName>
        <fullName evidence="2">Retrotransposon Copia-like N-terminal domain-containing protein</fullName>
    </recommendedName>
</protein>
<evidence type="ECO:0000259" key="2">
    <source>
        <dbReference type="Pfam" id="PF14244"/>
    </source>
</evidence>
<organism evidence="3 4">
    <name type="scientific">Nyssa sinensis</name>
    <dbReference type="NCBI Taxonomy" id="561372"/>
    <lineage>
        <taxon>Eukaryota</taxon>
        <taxon>Viridiplantae</taxon>
        <taxon>Streptophyta</taxon>
        <taxon>Embryophyta</taxon>
        <taxon>Tracheophyta</taxon>
        <taxon>Spermatophyta</taxon>
        <taxon>Magnoliopsida</taxon>
        <taxon>eudicotyledons</taxon>
        <taxon>Gunneridae</taxon>
        <taxon>Pentapetalae</taxon>
        <taxon>asterids</taxon>
        <taxon>Cornales</taxon>
        <taxon>Nyssaceae</taxon>
        <taxon>Nyssa</taxon>
    </lineage>
</organism>
<feature type="domain" description="Retrotransposon Copia-like N-terminal" evidence="2">
    <location>
        <begin position="75"/>
        <end position="120"/>
    </location>
</feature>
<reference evidence="3 4" key="1">
    <citation type="submission" date="2019-09" db="EMBL/GenBank/DDBJ databases">
        <title>A chromosome-level genome assembly of the Chinese tupelo Nyssa sinensis.</title>
        <authorList>
            <person name="Yang X."/>
            <person name="Kang M."/>
            <person name="Yang Y."/>
            <person name="Xiong H."/>
            <person name="Wang M."/>
            <person name="Zhang Z."/>
            <person name="Wang Z."/>
            <person name="Wu H."/>
            <person name="Ma T."/>
            <person name="Liu J."/>
            <person name="Xi Z."/>
        </authorList>
    </citation>
    <scope>NUCLEOTIDE SEQUENCE [LARGE SCALE GENOMIC DNA]</scope>
    <source>
        <strain evidence="3">J267</strain>
        <tissue evidence="3">Leaf</tissue>
    </source>
</reference>
<gene>
    <name evidence="3" type="ORF">F0562_014578</name>
</gene>
<evidence type="ECO:0000313" key="4">
    <source>
        <dbReference type="Proteomes" id="UP000325577"/>
    </source>
</evidence>
<dbReference type="EMBL" id="CM018049">
    <property type="protein sequence ID" value="KAA8520322.1"/>
    <property type="molecule type" value="Genomic_DNA"/>
</dbReference>
<sequence length="167" mass="18660">MLKQLVVGISSFGFAALYGIRAREGFSMDDQADSSSDSSPTHSVASSIHPQHPPPPHSKEFLNLSDPNNPFRLDHGDNPAVILVTDLLTADNYPTWSRAMRRALRAKNKLRFITNDIPRPQNPDDPLLNLWDRCNDMVVSWIQTSISPSIKSSVAFVDDAHEIWTHS</sequence>
<feature type="region of interest" description="Disordered" evidence="1">
    <location>
        <begin position="29"/>
        <end position="69"/>
    </location>
</feature>